<evidence type="ECO:0000313" key="1">
    <source>
        <dbReference type="EMBL" id="KAJ9115344.1"/>
    </source>
</evidence>
<evidence type="ECO:0000313" key="2">
    <source>
        <dbReference type="Proteomes" id="UP001234202"/>
    </source>
</evidence>
<dbReference type="EMBL" id="JASBWV010000045">
    <property type="protein sequence ID" value="KAJ9115344.1"/>
    <property type="molecule type" value="Genomic_DNA"/>
</dbReference>
<keyword evidence="2" id="KW-1185">Reference proteome</keyword>
<name>A0ACC2WU88_9TREE</name>
<proteinExistence type="predicted"/>
<organism evidence="1 2">
    <name type="scientific">Naganishia onofrii</name>
    <dbReference type="NCBI Taxonomy" id="1851511"/>
    <lineage>
        <taxon>Eukaryota</taxon>
        <taxon>Fungi</taxon>
        <taxon>Dikarya</taxon>
        <taxon>Basidiomycota</taxon>
        <taxon>Agaricomycotina</taxon>
        <taxon>Tremellomycetes</taxon>
        <taxon>Filobasidiales</taxon>
        <taxon>Filobasidiaceae</taxon>
        <taxon>Naganishia</taxon>
    </lineage>
</organism>
<reference evidence="1" key="1">
    <citation type="submission" date="2023-04" db="EMBL/GenBank/DDBJ databases">
        <title>Draft Genome sequencing of Naganishia species isolated from polar environments using Oxford Nanopore Technology.</title>
        <authorList>
            <person name="Leo P."/>
            <person name="Venkateswaran K."/>
        </authorList>
    </citation>
    <scope>NUCLEOTIDE SEQUENCE</scope>
    <source>
        <strain evidence="1">DBVPG 5303</strain>
    </source>
</reference>
<comment type="caution">
    <text evidence="1">The sequence shown here is derived from an EMBL/GenBank/DDBJ whole genome shotgun (WGS) entry which is preliminary data.</text>
</comment>
<sequence length="214" mass="23967">MSDRRVASDKNRKGRHCNNPSIEKDPSRSFTSALTLFARQKHPTNSRHRPKLGKLDAGTGDSTARPGQSRSQRKSQRSSTLGWKGQMASTSKLSHRAESSTEAQLIPIHPIHSHVDSLPLQEADGLNTGASPTQTQPVVVDTRNQAAIHRVQHKDYYTERGDRYQLIEDTWTKFHDDEAQIGIGKTRRHSTHESYHNPVELGGSGPLPRNRRDS</sequence>
<accession>A0ACC2WU88</accession>
<gene>
    <name evidence="1" type="ORF">QFC24_007009</name>
</gene>
<dbReference type="Proteomes" id="UP001234202">
    <property type="component" value="Unassembled WGS sequence"/>
</dbReference>
<protein>
    <submittedName>
        <fullName evidence="1">Uncharacterized protein</fullName>
    </submittedName>
</protein>